<keyword evidence="1" id="KW-0472">Membrane</keyword>
<gene>
    <name evidence="2" type="ORF">NCS_10780</name>
</gene>
<keyword evidence="3" id="KW-1185">Reference proteome</keyword>
<dbReference type="AlphaFoldDB" id="A0A2H1FDY8"/>
<keyword evidence="1" id="KW-0812">Transmembrane</keyword>
<evidence type="ECO:0000256" key="1">
    <source>
        <dbReference type="SAM" id="Phobius"/>
    </source>
</evidence>
<name>A0A2H1FDY8_9ARCH</name>
<reference evidence="3" key="1">
    <citation type="submission" date="2017-03" db="EMBL/GenBank/DDBJ databases">
        <authorList>
            <person name="Herbold C."/>
        </authorList>
    </citation>
    <scope>NUCLEOTIDE SEQUENCE [LARGE SCALE GENOMIC DNA]</scope>
</reference>
<dbReference type="Proteomes" id="UP000230607">
    <property type="component" value="Chromosome 1"/>
</dbReference>
<evidence type="ECO:0000313" key="3">
    <source>
        <dbReference type="Proteomes" id="UP000230607"/>
    </source>
</evidence>
<proteinExistence type="predicted"/>
<organism evidence="2 3">
    <name type="scientific">Candidatus Nitrosotalea okcheonensis</name>
    <dbReference type="NCBI Taxonomy" id="1903276"/>
    <lineage>
        <taxon>Archaea</taxon>
        <taxon>Nitrososphaerota</taxon>
        <taxon>Nitrososphaeria</taxon>
        <taxon>Nitrosotaleales</taxon>
        <taxon>Nitrosotaleaceae</taxon>
        <taxon>Nitrosotalea</taxon>
    </lineage>
</organism>
<evidence type="ECO:0000313" key="2">
    <source>
        <dbReference type="EMBL" id="SMH70973.1"/>
    </source>
</evidence>
<keyword evidence="1" id="KW-1133">Transmembrane helix</keyword>
<sequence>MRKSVIILSIILAIIGTGIVFYVIPLPVPSNVPQHILHCLQPSMESIPHMKWNCFYFTQK</sequence>
<accession>A0A2H1FDY8</accession>
<feature type="transmembrane region" description="Helical" evidence="1">
    <location>
        <begin position="5"/>
        <end position="24"/>
    </location>
</feature>
<dbReference type="EMBL" id="LT841358">
    <property type="protein sequence ID" value="SMH70973.1"/>
    <property type="molecule type" value="Genomic_DNA"/>
</dbReference>
<protein>
    <submittedName>
        <fullName evidence="2">Uncharacterized protein</fullName>
    </submittedName>
</protein>